<sequence>MAAAGLTVWQAPAIDWAAAWMTPWRAWGQALWRQVQAAQSRASAPTAVVATVLQAAGWAPVRFVPQAELPAGVAYESHIFATGSVPTRDNLHDFFNALVWMRFPQTKRALNRLQAQAIEAAGGVGATRGPLRDALTLFDENVLLLQAPEPLWQALRARAWKPLFGALRPLWAQAQVVTFGHALTEKLVQPYKSITAHVLCLPLPRDLPPDPGTGPHPWDAWLAPRLRADWLAAKPYTPLPVMGIPGWCPANEDAAYYDDTEVFRPPRPARPAGA</sequence>
<proteinExistence type="predicted"/>
<name>A0A4V3D6T1_9BURK</name>
<protein>
    <submittedName>
        <fullName evidence="1">DUF3025 family protein</fullName>
    </submittedName>
</protein>
<gene>
    <name evidence="1" type="ORF">DFR43_10137</name>
</gene>
<comment type="caution">
    <text evidence="1">The sequence shown here is derived from an EMBL/GenBank/DDBJ whole genome shotgun (WGS) entry which is preliminary data.</text>
</comment>
<dbReference type="EMBL" id="SNYL01000001">
    <property type="protein sequence ID" value="TDQ45137.1"/>
    <property type="molecule type" value="Genomic_DNA"/>
</dbReference>
<organism evidence="1 2">
    <name type="scientific">Tepidicella xavieri</name>
    <dbReference type="NCBI Taxonomy" id="360241"/>
    <lineage>
        <taxon>Bacteria</taxon>
        <taxon>Pseudomonadati</taxon>
        <taxon>Pseudomonadota</taxon>
        <taxon>Betaproteobacteria</taxon>
        <taxon>Burkholderiales</taxon>
        <taxon>Tepidicella</taxon>
    </lineage>
</organism>
<dbReference type="Proteomes" id="UP000295510">
    <property type="component" value="Unassembled WGS sequence"/>
</dbReference>
<dbReference type="InterPro" id="IPR021390">
    <property type="entry name" value="DUF3025"/>
</dbReference>
<dbReference type="AlphaFoldDB" id="A0A4V3D6T1"/>
<keyword evidence="2" id="KW-1185">Reference proteome</keyword>
<evidence type="ECO:0000313" key="2">
    <source>
        <dbReference type="Proteomes" id="UP000295510"/>
    </source>
</evidence>
<accession>A0A4V3D6T1</accession>
<evidence type="ECO:0000313" key="1">
    <source>
        <dbReference type="EMBL" id="TDQ45137.1"/>
    </source>
</evidence>
<dbReference type="Pfam" id="PF11227">
    <property type="entry name" value="DUF3025"/>
    <property type="match status" value="1"/>
</dbReference>
<reference evidence="1 2" key="1">
    <citation type="submission" date="2019-03" db="EMBL/GenBank/DDBJ databases">
        <title>Genomic Encyclopedia of Type Strains, Phase IV (KMG-IV): sequencing the most valuable type-strain genomes for metagenomic binning, comparative biology and taxonomic classification.</title>
        <authorList>
            <person name="Goeker M."/>
        </authorList>
    </citation>
    <scope>NUCLEOTIDE SEQUENCE [LARGE SCALE GENOMIC DNA]</scope>
    <source>
        <strain evidence="1 2">DSM 19605</strain>
    </source>
</reference>